<dbReference type="InterPro" id="IPR003593">
    <property type="entry name" value="AAA+_ATPase"/>
</dbReference>
<keyword evidence="1" id="KW-0813">Transport</keyword>
<dbReference type="PROSITE" id="PS00211">
    <property type="entry name" value="ABC_TRANSPORTER_1"/>
    <property type="match status" value="1"/>
</dbReference>
<dbReference type="InterPro" id="IPR027417">
    <property type="entry name" value="P-loop_NTPase"/>
</dbReference>
<dbReference type="EMBL" id="NEWK01000001">
    <property type="protein sequence ID" value="OXB89683.1"/>
    <property type="molecule type" value="Genomic_DNA"/>
</dbReference>
<dbReference type="PANTHER" id="PTHR24220">
    <property type="entry name" value="IMPORT ATP-BINDING PROTEIN"/>
    <property type="match status" value="1"/>
</dbReference>
<dbReference type="SMART" id="SM00382">
    <property type="entry name" value="AAA"/>
    <property type="match status" value="1"/>
</dbReference>
<protein>
    <submittedName>
        <fullName evidence="4">Uncharacterized protein</fullName>
    </submittedName>
</protein>
<dbReference type="InterPro" id="IPR003439">
    <property type="entry name" value="ABC_transporter-like_ATP-bd"/>
</dbReference>
<evidence type="ECO:0000313" key="4">
    <source>
        <dbReference type="EMBL" id="OXB89683.1"/>
    </source>
</evidence>
<sequence>MISLKNISKSFHIQSGRLEVLKNIQLAISKGEWVSIVGPSGSGKSTLLHIASGLLHPDSGDVCFNDTNIYQLTERQRSNWRRNHIGFVFQDFKLLPYYSVLDNVILPLYYDHPKHELRKKAKKLLHMMGIDESLFSRLPESLSGGEKQRVAIARALIANPDVLFCDEPTGNLDHENRNHIVQLFCQLHIQGKTMVVVTHDMEVAVHANHIYRLVNGMLARAEVRI</sequence>
<evidence type="ECO:0000313" key="5">
    <source>
        <dbReference type="Proteomes" id="UP000198378"/>
    </source>
</evidence>
<dbReference type="PROSITE" id="PS50893">
    <property type="entry name" value="ABC_TRANSPORTER_2"/>
    <property type="match status" value="1"/>
</dbReference>
<proteinExistence type="predicted"/>
<dbReference type="RefSeq" id="WP_025949005.1">
    <property type="nucleotide sequence ID" value="NZ_CP018058.1"/>
</dbReference>
<dbReference type="Pfam" id="PF00005">
    <property type="entry name" value="ABC_tran"/>
    <property type="match status" value="1"/>
</dbReference>
<dbReference type="InterPro" id="IPR017871">
    <property type="entry name" value="ABC_transporter-like_CS"/>
</dbReference>
<dbReference type="Gene3D" id="3.40.50.300">
    <property type="entry name" value="P-loop containing nucleotide triphosphate hydrolases"/>
    <property type="match status" value="1"/>
</dbReference>
<evidence type="ECO:0000256" key="2">
    <source>
        <dbReference type="ARBA" id="ARBA00022741"/>
    </source>
</evidence>
<dbReference type="AlphaFoldDB" id="A0A226QAT4"/>
<dbReference type="SUPFAM" id="SSF52540">
    <property type="entry name" value="P-loop containing nucleoside triphosphate hydrolases"/>
    <property type="match status" value="1"/>
</dbReference>
<organism evidence="4 5">
    <name type="scientific">Geobacillus thermocatenulatus</name>
    <dbReference type="NCBI Taxonomy" id="33938"/>
    <lineage>
        <taxon>Bacteria</taxon>
        <taxon>Bacillati</taxon>
        <taxon>Bacillota</taxon>
        <taxon>Bacilli</taxon>
        <taxon>Bacillales</taxon>
        <taxon>Anoxybacillaceae</taxon>
        <taxon>Geobacillus</taxon>
        <taxon>Geobacillus thermoleovorans group</taxon>
    </lineage>
</organism>
<dbReference type="GO" id="GO:0098796">
    <property type="term" value="C:membrane protein complex"/>
    <property type="evidence" value="ECO:0007669"/>
    <property type="project" value="UniProtKB-ARBA"/>
</dbReference>
<comment type="caution">
    <text evidence="4">The sequence shown here is derived from an EMBL/GenBank/DDBJ whole genome shotgun (WGS) entry which is preliminary data.</text>
</comment>
<keyword evidence="5" id="KW-1185">Reference proteome</keyword>
<name>A0A226QAT4_9BACL</name>
<dbReference type="KEGG" id="gtm:GT3921_07620"/>
<keyword evidence="3" id="KW-0067">ATP-binding</keyword>
<reference evidence="4 5" key="1">
    <citation type="submission" date="2017-05" db="EMBL/GenBank/DDBJ databases">
        <title>The genome sequence of Geobacillus thermocatenulatus DSM 730.</title>
        <authorList>
            <person name="Ramaloko W.T."/>
            <person name="Koen N."/>
            <person name="Polliack S."/>
            <person name="Aliyu H."/>
            <person name="Lebre P."/>
            <person name="Mohr T."/>
            <person name="Oswald F."/>
            <person name="Zwick M."/>
            <person name="Neumann A."/>
            <person name="Syldatk C."/>
            <person name="Cowan D."/>
            <person name="De Maayer P."/>
        </authorList>
    </citation>
    <scope>NUCLEOTIDE SEQUENCE [LARGE SCALE GENOMIC DNA]</scope>
    <source>
        <strain evidence="4 5">BGSC 93A1</strain>
    </source>
</reference>
<gene>
    <name evidence="4" type="ORF">B9L19_06405</name>
</gene>
<dbReference type="InterPro" id="IPR017911">
    <property type="entry name" value="MacB-like_ATP-bd"/>
</dbReference>
<dbReference type="CDD" id="cd03255">
    <property type="entry name" value="ABC_MJ0796_LolCDE_FtsE"/>
    <property type="match status" value="1"/>
</dbReference>
<dbReference type="InterPro" id="IPR015854">
    <property type="entry name" value="ABC_transpr_LolD-like"/>
</dbReference>
<dbReference type="Proteomes" id="UP000198378">
    <property type="component" value="Unassembled WGS sequence"/>
</dbReference>
<dbReference type="FunFam" id="3.40.50.300:FF:000032">
    <property type="entry name" value="Export ABC transporter ATP-binding protein"/>
    <property type="match status" value="1"/>
</dbReference>
<accession>A0A226QAT4</accession>
<evidence type="ECO:0000256" key="1">
    <source>
        <dbReference type="ARBA" id="ARBA00022448"/>
    </source>
</evidence>
<evidence type="ECO:0000256" key="3">
    <source>
        <dbReference type="ARBA" id="ARBA00022840"/>
    </source>
</evidence>
<dbReference type="GO" id="GO:0016887">
    <property type="term" value="F:ATP hydrolysis activity"/>
    <property type="evidence" value="ECO:0007669"/>
    <property type="project" value="InterPro"/>
</dbReference>
<dbReference type="PANTHER" id="PTHR24220:SF692">
    <property type="entry name" value="ABC TRANSPORTER DOMAIN-CONTAINING PROTEIN"/>
    <property type="match status" value="1"/>
</dbReference>
<keyword evidence="2" id="KW-0547">Nucleotide-binding</keyword>
<dbReference type="GO" id="GO:0005524">
    <property type="term" value="F:ATP binding"/>
    <property type="evidence" value="ECO:0007669"/>
    <property type="project" value="UniProtKB-KW"/>
</dbReference>
<dbReference type="GO" id="GO:0005886">
    <property type="term" value="C:plasma membrane"/>
    <property type="evidence" value="ECO:0007669"/>
    <property type="project" value="TreeGrafter"/>
</dbReference>
<dbReference type="GO" id="GO:0022857">
    <property type="term" value="F:transmembrane transporter activity"/>
    <property type="evidence" value="ECO:0007669"/>
    <property type="project" value="TreeGrafter"/>
</dbReference>